<evidence type="ECO:0000313" key="2">
    <source>
        <dbReference type="Proteomes" id="UP001597373"/>
    </source>
</evidence>
<dbReference type="Proteomes" id="UP001597373">
    <property type="component" value="Unassembled WGS sequence"/>
</dbReference>
<protein>
    <submittedName>
        <fullName evidence="1">Uncharacterized protein</fullName>
    </submittedName>
</protein>
<sequence length="208" mass="22718">MMEDKATGSGRRMTDAELAEAKELYELGKANLVELSEKYGISRQALSRRLKDVGAVKNSRVGEVAAATAAAAKAAAVAAAERFADRRADWIEETRIDGVNSLKQIRLLTRKVVLDAMKAGRPVATAEDDLKALQRFNKIICDNLQSALSILRADEMVDQDSLPTLRIEDLTDEDILQHHKNTGALPEDATVADMLAENIDLEDITNGD</sequence>
<gene>
    <name evidence="1" type="ORF">ACFSMZ_15080</name>
</gene>
<dbReference type="EMBL" id="JBHUIR010000059">
    <property type="protein sequence ID" value="MFD2261071.1"/>
    <property type="molecule type" value="Genomic_DNA"/>
</dbReference>
<dbReference type="RefSeq" id="WP_345098534.1">
    <property type="nucleotide sequence ID" value="NZ_BAABGS010000017.1"/>
</dbReference>
<name>A0ABW5DKN1_9HYPH</name>
<accession>A0ABW5DKN1</accession>
<evidence type="ECO:0000313" key="1">
    <source>
        <dbReference type="EMBL" id="MFD2261071.1"/>
    </source>
</evidence>
<proteinExistence type="predicted"/>
<keyword evidence="2" id="KW-1185">Reference proteome</keyword>
<comment type="caution">
    <text evidence="1">The sequence shown here is derived from an EMBL/GenBank/DDBJ whole genome shotgun (WGS) entry which is preliminary data.</text>
</comment>
<organism evidence="1 2">
    <name type="scientific">Chelativorans composti</name>
    <dbReference type="NCBI Taxonomy" id="768533"/>
    <lineage>
        <taxon>Bacteria</taxon>
        <taxon>Pseudomonadati</taxon>
        <taxon>Pseudomonadota</taxon>
        <taxon>Alphaproteobacteria</taxon>
        <taxon>Hyphomicrobiales</taxon>
        <taxon>Phyllobacteriaceae</taxon>
        <taxon>Chelativorans</taxon>
    </lineage>
</organism>
<reference evidence="2" key="1">
    <citation type="journal article" date="2019" name="Int. J. Syst. Evol. Microbiol.">
        <title>The Global Catalogue of Microorganisms (GCM) 10K type strain sequencing project: providing services to taxonomists for standard genome sequencing and annotation.</title>
        <authorList>
            <consortium name="The Broad Institute Genomics Platform"/>
            <consortium name="The Broad Institute Genome Sequencing Center for Infectious Disease"/>
            <person name="Wu L."/>
            <person name="Ma J."/>
        </authorList>
    </citation>
    <scope>NUCLEOTIDE SEQUENCE [LARGE SCALE GENOMIC DNA]</scope>
    <source>
        <strain evidence="2">KCTC 23707</strain>
    </source>
</reference>
<dbReference type="Gene3D" id="1.10.10.60">
    <property type="entry name" value="Homeodomain-like"/>
    <property type="match status" value="1"/>
</dbReference>